<keyword evidence="3" id="KW-0808">Transferase</keyword>
<dbReference type="OrthoDB" id="9815923at2"/>
<name>A0A1Z4C456_9GAMM</name>
<dbReference type="PANTHER" id="PTHR43630:SF2">
    <property type="entry name" value="GLYCOSYLTRANSFERASE"/>
    <property type="match status" value="1"/>
</dbReference>
<dbReference type="PANTHER" id="PTHR43630">
    <property type="entry name" value="POLY-BETA-1,6-N-ACETYL-D-GLUCOSAMINE SYNTHASE"/>
    <property type="match status" value="1"/>
</dbReference>
<dbReference type="InterPro" id="IPR001173">
    <property type="entry name" value="Glyco_trans_2-like"/>
</dbReference>
<comment type="similarity">
    <text evidence="1">Belongs to the glycosyltransferase 2 family. WaaE/KdtX subfamily.</text>
</comment>
<dbReference type="Pfam" id="PF00535">
    <property type="entry name" value="Glycos_transf_2"/>
    <property type="match status" value="1"/>
</dbReference>
<feature type="domain" description="Glycosyltransferase 2-like" evidence="2">
    <location>
        <begin position="6"/>
        <end position="95"/>
    </location>
</feature>
<dbReference type="RefSeq" id="WP_088621206.1">
    <property type="nucleotide sequence ID" value="NZ_CP022129.1"/>
</dbReference>
<keyword evidence="4" id="KW-1185">Reference proteome</keyword>
<proteinExistence type="inferred from homology"/>
<dbReference type="Proteomes" id="UP000197019">
    <property type="component" value="Chromosome"/>
</dbReference>
<dbReference type="EMBL" id="CP022129">
    <property type="protein sequence ID" value="ASF48336.1"/>
    <property type="molecule type" value="Genomic_DNA"/>
</dbReference>
<protein>
    <submittedName>
        <fullName evidence="3">Glycosyl transferase family 2</fullName>
    </submittedName>
</protein>
<organism evidence="3 4">
    <name type="scientific">Methylovulum psychrotolerans</name>
    <dbReference type="NCBI Taxonomy" id="1704499"/>
    <lineage>
        <taxon>Bacteria</taxon>
        <taxon>Pseudomonadati</taxon>
        <taxon>Pseudomonadota</taxon>
        <taxon>Gammaproteobacteria</taxon>
        <taxon>Methylococcales</taxon>
        <taxon>Methylococcaceae</taxon>
        <taxon>Methylovulum</taxon>
    </lineage>
</organism>
<dbReference type="Gene3D" id="3.90.550.10">
    <property type="entry name" value="Spore Coat Polysaccharide Biosynthesis Protein SpsA, Chain A"/>
    <property type="match status" value="1"/>
</dbReference>
<evidence type="ECO:0000313" key="3">
    <source>
        <dbReference type="EMBL" id="ASF48336.1"/>
    </source>
</evidence>
<dbReference type="GO" id="GO:0016740">
    <property type="term" value="F:transferase activity"/>
    <property type="evidence" value="ECO:0007669"/>
    <property type="project" value="UniProtKB-KW"/>
</dbReference>
<sequence length="376" mass="42637">MKIALCLIVKNEAHVITRCIASVLALIDYVLIVDTGSTDGTQAAIIDYCNANGLPGQVVDEPFRNFAYNRSFALQQLRKHTEIDYCLMIDADEQLIFDDGFNPDEFKANLTHGAYQIQTRHGGTYYNRPQLFSNRLPFYFKSVLHEYLECDERHQRVQAVGFYNLYGLDGARSKNPQKYQDDAQVLLEALRTEIDPFLRSRYEFYLANSYRDAGELALALPHYVTRSLMGYWQDEVYISLLNIARLKERLHYPANDVAHAYMAAVNANPDRAEAYLGAMRVYRNGGLHQLAYLLGQHAKAIAMPPPSALFVETAVYRFAVLDELAVAANNTGRYTEAAECCAQILNGGHLPQEWRDRVAANHRYALSRIPAKSVLH</sequence>
<dbReference type="InterPro" id="IPR029044">
    <property type="entry name" value="Nucleotide-diphossugar_trans"/>
</dbReference>
<dbReference type="KEGG" id="mpsy:CEK71_20970"/>
<dbReference type="AlphaFoldDB" id="A0A1Z4C456"/>
<evidence type="ECO:0000259" key="2">
    <source>
        <dbReference type="Pfam" id="PF00535"/>
    </source>
</evidence>
<dbReference type="SUPFAM" id="SSF53448">
    <property type="entry name" value="Nucleotide-diphospho-sugar transferases"/>
    <property type="match status" value="1"/>
</dbReference>
<reference evidence="3 4" key="1">
    <citation type="submission" date="2017-06" db="EMBL/GenBank/DDBJ databases">
        <title>Genome Sequencing of the methanotroph Methylovulum psychrotolerants str. HV10-M2 isolated from a high-altitude environment.</title>
        <authorList>
            <person name="Mateos-Rivera A."/>
        </authorList>
    </citation>
    <scope>NUCLEOTIDE SEQUENCE [LARGE SCALE GENOMIC DNA]</scope>
    <source>
        <strain evidence="3 4">HV10_M2</strain>
    </source>
</reference>
<evidence type="ECO:0000313" key="4">
    <source>
        <dbReference type="Proteomes" id="UP000197019"/>
    </source>
</evidence>
<evidence type="ECO:0000256" key="1">
    <source>
        <dbReference type="ARBA" id="ARBA00038494"/>
    </source>
</evidence>
<gene>
    <name evidence="3" type="ORF">CEK71_20970</name>
</gene>
<accession>A0A1Z4C456</accession>